<dbReference type="InterPro" id="IPR036873">
    <property type="entry name" value="Rhodanese-like_dom_sf"/>
</dbReference>
<feature type="domain" description="Rhodanese" evidence="2">
    <location>
        <begin position="33"/>
        <end position="129"/>
    </location>
</feature>
<feature type="chain" id="PRO_5023017525" evidence="1">
    <location>
        <begin position="24"/>
        <end position="181"/>
    </location>
</feature>
<dbReference type="InterPro" id="IPR001763">
    <property type="entry name" value="Rhodanese-like_dom"/>
</dbReference>
<sequence>MRVGRIAGLALGALTLAPALPLAAGPLATVSDLPDGARIVDIRAEATCGKAAPDGARCLPAEELFADDTASPVSFHALRWLLGTIGLGGDETVAIYPASDPRAEAVAALIYLAGQREVVLLAGAPEHTDRGESRSFSREVIFTAPMRTQAMRLDADAPPPLQQLTAFARASSDTVAFAPDT</sequence>
<dbReference type="AlphaFoldDB" id="A0A5D0RKW9"/>
<evidence type="ECO:0000259" key="2">
    <source>
        <dbReference type="PROSITE" id="PS50206"/>
    </source>
</evidence>
<organism evidence="3 4">
    <name type="scientific">Maritimibacter fusiformis</name>
    <dbReference type="NCBI Taxonomy" id="2603819"/>
    <lineage>
        <taxon>Bacteria</taxon>
        <taxon>Pseudomonadati</taxon>
        <taxon>Pseudomonadota</taxon>
        <taxon>Alphaproteobacteria</taxon>
        <taxon>Rhodobacterales</taxon>
        <taxon>Roseobacteraceae</taxon>
        <taxon>Maritimibacter</taxon>
    </lineage>
</organism>
<reference evidence="3 4" key="1">
    <citation type="submission" date="2019-08" db="EMBL/GenBank/DDBJ databases">
        <title>Identification of a novel species of the genus Boseongicola.</title>
        <authorList>
            <person name="Zhang X.-Q."/>
        </authorList>
    </citation>
    <scope>NUCLEOTIDE SEQUENCE [LARGE SCALE GENOMIC DNA]</scope>
    <source>
        <strain evidence="3 4">HY14</strain>
    </source>
</reference>
<dbReference type="Gene3D" id="3.40.250.10">
    <property type="entry name" value="Rhodanese-like domain"/>
    <property type="match status" value="1"/>
</dbReference>
<dbReference type="RefSeq" id="WP_148376904.1">
    <property type="nucleotide sequence ID" value="NZ_VSIY01000004.1"/>
</dbReference>
<name>A0A5D0RKW9_9RHOB</name>
<evidence type="ECO:0000256" key="1">
    <source>
        <dbReference type="SAM" id="SignalP"/>
    </source>
</evidence>
<keyword evidence="1" id="KW-0732">Signal</keyword>
<accession>A0A5D0RKW9</accession>
<dbReference type="EMBL" id="VSIY01000004">
    <property type="protein sequence ID" value="TYB82142.1"/>
    <property type="molecule type" value="Genomic_DNA"/>
</dbReference>
<keyword evidence="4" id="KW-1185">Reference proteome</keyword>
<gene>
    <name evidence="3" type="ORF">FVF75_05265</name>
</gene>
<evidence type="ECO:0000313" key="4">
    <source>
        <dbReference type="Proteomes" id="UP000322080"/>
    </source>
</evidence>
<proteinExistence type="predicted"/>
<comment type="caution">
    <text evidence="3">The sequence shown here is derived from an EMBL/GenBank/DDBJ whole genome shotgun (WGS) entry which is preliminary data.</text>
</comment>
<protein>
    <submittedName>
        <fullName evidence="3">Rhodanese-like domain-containing protein</fullName>
    </submittedName>
</protein>
<evidence type="ECO:0000313" key="3">
    <source>
        <dbReference type="EMBL" id="TYB82142.1"/>
    </source>
</evidence>
<dbReference type="Proteomes" id="UP000322080">
    <property type="component" value="Unassembled WGS sequence"/>
</dbReference>
<feature type="signal peptide" evidence="1">
    <location>
        <begin position="1"/>
        <end position="23"/>
    </location>
</feature>
<dbReference type="PROSITE" id="PS50206">
    <property type="entry name" value="RHODANESE_3"/>
    <property type="match status" value="1"/>
</dbReference>
<dbReference type="SUPFAM" id="SSF52821">
    <property type="entry name" value="Rhodanese/Cell cycle control phosphatase"/>
    <property type="match status" value="1"/>
</dbReference>